<evidence type="ECO:0008006" key="6">
    <source>
        <dbReference type="Google" id="ProtNLM"/>
    </source>
</evidence>
<gene>
    <name evidence="4" type="ORF">JKK62_12535</name>
</gene>
<feature type="region of interest" description="Disordered" evidence="1">
    <location>
        <begin position="394"/>
        <end position="442"/>
    </location>
</feature>
<keyword evidence="2" id="KW-0812">Transmembrane</keyword>
<feature type="compositionally biased region" description="Basic and acidic residues" evidence="1">
    <location>
        <begin position="428"/>
        <end position="439"/>
    </location>
</feature>
<feature type="compositionally biased region" description="Low complexity" evidence="1">
    <location>
        <begin position="394"/>
        <end position="427"/>
    </location>
</feature>
<proteinExistence type="predicted"/>
<organism evidence="4 5">
    <name type="scientific">Ruminococcus difficilis</name>
    <dbReference type="NCBI Taxonomy" id="2763069"/>
    <lineage>
        <taxon>Bacteria</taxon>
        <taxon>Bacillati</taxon>
        <taxon>Bacillota</taxon>
        <taxon>Clostridia</taxon>
        <taxon>Eubacteriales</taxon>
        <taxon>Oscillospiraceae</taxon>
        <taxon>Ruminococcus</taxon>
    </lineage>
</organism>
<reference evidence="4" key="1">
    <citation type="submission" date="2021-01" db="EMBL/GenBank/DDBJ databases">
        <title>Genome public.</title>
        <authorList>
            <person name="Liu C."/>
            <person name="Sun Q."/>
        </authorList>
    </citation>
    <scope>NUCLEOTIDE SEQUENCE</scope>
    <source>
        <strain evidence="4">M6</strain>
    </source>
</reference>
<comment type="caution">
    <text evidence="4">The sequence shown here is derived from an EMBL/GenBank/DDBJ whole genome shotgun (WGS) entry which is preliminary data.</text>
</comment>
<name>A0A934WT50_9FIRM</name>
<feature type="signal peptide" evidence="3">
    <location>
        <begin position="1"/>
        <end position="27"/>
    </location>
</feature>
<dbReference type="Proteomes" id="UP000633365">
    <property type="component" value="Unassembled WGS sequence"/>
</dbReference>
<keyword evidence="5" id="KW-1185">Reference proteome</keyword>
<evidence type="ECO:0000313" key="4">
    <source>
        <dbReference type="EMBL" id="MBK6089454.1"/>
    </source>
</evidence>
<sequence length="477" mass="50238">MRKIMKKVAAIGAAAALAATAVISVSAARLENENIIVRTSTNRMDMFSAKGGNLLYSFISRNGDTADATSRPYVSVNESMSVPDFYDDVVDPANLTLTGTSKVYGIDVVRTIRIIGNNTNGAMDTAEFSLTLTNNTDTSKNVGGKFFLDTMVEGNDHAPFRVAGVGAISTKTQFEGDAIPASFQAFDSLQSPKTIGTGTFAAGAGKPDVVQFRNFGDSNYPLVPEIDTSEEIGDSAVNVIWLERELAPGETRVLTTYYGLGYIDVSEGSELKLGATKIDGSFTISEDGNSYNPVRLTSYVSNTGNSELSGVGMYLDLPEGVTVTGSSSGVAYPSLKVGEEKQQTWTLEAAPSPVERTVTVTINAQSTETGKGEPIIYTYVIPAINGAEPIVEPTTAEPTTAEPTTAEPTTVEATTAAPATVQPTTAATKDEATKSEATKSEANGTVKTGEAFPAIAVLITLVAGVGAVYFYRRKYSN</sequence>
<evidence type="ECO:0000313" key="5">
    <source>
        <dbReference type="Proteomes" id="UP000633365"/>
    </source>
</evidence>
<dbReference type="EMBL" id="JAEQMG010000140">
    <property type="protein sequence ID" value="MBK6089454.1"/>
    <property type="molecule type" value="Genomic_DNA"/>
</dbReference>
<evidence type="ECO:0000256" key="1">
    <source>
        <dbReference type="SAM" id="MobiDB-lite"/>
    </source>
</evidence>
<keyword evidence="3" id="KW-0732">Signal</keyword>
<evidence type="ECO:0000256" key="3">
    <source>
        <dbReference type="SAM" id="SignalP"/>
    </source>
</evidence>
<evidence type="ECO:0000256" key="2">
    <source>
        <dbReference type="SAM" id="Phobius"/>
    </source>
</evidence>
<keyword evidence="2" id="KW-0472">Membrane</keyword>
<keyword evidence="2" id="KW-1133">Transmembrane helix</keyword>
<accession>A0A934WT50</accession>
<feature type="chain" id="PRO_5037091993" description="LPXTG cell wall anchor domain-containing protein" evidence="3">
    <location>
        <begin position="28"/>
        <end position="477"/>
    </location>
</feature>
<dbReference type="AlphaFoldDB" id="A0A934WT50"/>
<protein>
    <recommendedName>
        <fullName evidence="6">LPXTG cell wall anchor domain-containing protein</fullName>
    </recommendedName>
</protein>
<feature type="transmembrane region" description="Helical" evidence="2">
    <location>
        <begin position="451"/>
        <end position="471"/>
    </location>
</feature>